<accession>A0ABT7QU30</accession>
<dbReference type="EMBL" id="JAQIBC010000010">
    <property type="protein sequence ID" value="MDM5264576.1"/>
    <property type="molecule type" value="Genomic_DNA"/>
</dbReference>
<feature type="domain" description="HNH" evidence="1">
    <location>
        <begin position="54"/>
        <end position="104"/>
    </location>
</feature>
<keyword evidence="3" id="KW-1185">Reference proteome</keyword>
<reference evidence="2" key="1">
    <citation type="submission" date="2023-01" db="EMBL/GenBank/DDBJ databases">
        <title>Sulfurovum sp. XTW-4 genome assembly.</title>
        <authorList>
            <person name="Wang J."/>
        </authorList>
    </citation>
    <scope>NUCLEOTIDE SEQUENCE</scope>
    <source>
        <strain evidence="2">XTW-4</strain>
    </source>
</reference>
<dbReference type="Proteomes" id="UP001169066">
    <property type="component" value="Unassembled WGS sequence"/>
</dbReference>
<dbReference type="GO" id="GO:0004519">
    <property type="term" value="F:endonuclease activity"/>
    <property type="evidence" value="ECO:0007669"/>
    <property type="project" value="UniProtKB-KW"/>
</dbReference>
<evidence type="ECO:0000259" key="1">
    <source>
        <dbReference type="Pfam" id="PF01844"/>
    </source>
</evidence>
<evidence type="ECO:0000313" key="3">
    <source>
        <dbReference type="Proteomes" id="UP001169066"/>
    </source>
</evidence>
<name>A0ABT7QU30_9BACT</name>
<keyword evidence="2" id="KW-0378">Hydrolase</keyword>
<gene>
    <name evidence="2" type="ORF">PF327_10260</name>
</gene>
<dbReference type="RefSeq" id="WP_289402481.1">
    <property type="nucleotide sequence ID" value="NZ_JAQIBC010000010.1"/>
</dbReference>
<dbReference type="InterPro" id="IPR002711">
    <property type="entry name" value="HNH"/>
</dbReference>
<evidence type="ECO:0000313" key="2">
    <source>
        <dbReference type="EMBL" id="MDM5264576.1"/>
    </source>
</evidence>
<keyword evidence="2" id="KW-0540">Nuclease</keyword>
<organism evidence="2 3">
    <name type="scientific">Sulfurovum xiamenensis</name>
    <dbReference type="NCBI Taxonomy" id="3019066"/>
    <lineage>
        <taxon>Bacteria</taxon>
        <taxon>Pseudomonadati</taxon>
        <taxon>Campylobacterota</taxon>
        <taxon>Epsilonproteobacteria</taxon>
        <taxon>Campylobacterales</taxon>
        <taxon>Sulfurovaceae</taxon>
        <taxon>Sulfurovum</taxon>
    </lineage>
</organism>
<protein>
    <submittedName>
        <fullName evidence="2">HNH endonuclease</fullName>
    </submittedName>
</protein>
<dbReference type="Pfam" id="PF01844">
    <property type="entry name" value="HNH"/>
    <property type="match status" value="1"/>
</dbReference>
<sequence length="214" mass="24726">MISTPVQFDASDLTLINSKITSPSFTSNNWSDSDLSDLKDKIKTHYLKVQGNKCPYCQQIIRSSNGRYWDIEHIISRATQKNFMFEPQNLCVSCVDCNSRKSNKKTTTSKASQNLPTNTKLYLIIHPHFDIYEEHIMTIKAGFYYLSLKPKGEKTIEICGLNRFYEFAEYNDDVADDDRIFLLSERLVKEQDPKKKLALRKEIAYLALLCSIES</sequence>
<comment type="caution">
    <text evidence="2">The sequence shown here is derived from an EMBL/GenBank/DDBJ whole genome shotgun (WGS) entry which is preliminary data.</text>
</comment>
<dbReference type="Gene3D" id="1.10.30.50">
    <property type="match status" value="1"/>
</dbReference>
<keyword evidence="2" id="KW-0255">Endonuclease</keyword>
<proteinExistence type="predicted"/>